<dbReference type="EMBL" id="JAELUQ010000006">
    <property type="protein sequence ID" value="KAG7412451.1"/>
    <property type="molecule type" value="Genomic_DNA"/>
</dbReference>
<reference evidence="1" key="1">
    <citation type="submission" date="2021-04" db="EMBL/GenBank/DDBJ databases">
        <title>First draft genome resource for Brassicaceae pathogens Fusarium oxysporum f. sp. raphani and Fusarium oxysporum f. sp. rapae.</title>
        <authorList>
            <person name="Asai S."/>
        </authorList>
    </citation>
    <scope>NUCLEOTIDE SEQUENCE</scope>
    <source>
        <strain evidence="1">Tf1208</strain>
    </source>
</reference>
<comment type="caution">
    <text evidence="1">The sequence shown here is derived from an EMBL/GenBank/DDBJ whole genome shotgun (WGS) entry which is preliminary data.</text>
</comment>
<dbReference type="Proteomes" id="UP000694050">
    <property type="component" value="Unassembled WGS sequence"/>
</dbReference>
<gene>
    <name evidence="1" type="ORF">Forpe1208_v008359</name>
</gene>
<protein>
    <submittedName>
        <fullName evidence="1">Uncharacterized protein</fullName>
    </submittedName>
</protein>
<organism evidence="1 2">
    <name type="scientific">Fusarium oxysporum f. sp. rapae</name>
    <dbReference type="NCBI Taxonomy" id="485398"/>
    <lineage>
        <taxon>Eukaryota</taxon>
        <taxon>Fungi</taxon>
        <taxon>Dikarya</taxon>
        <taxon>Ascomycota</taxon>
        <taxon>Pezizomycotina</taxon>
        <taxon>Sordariomycetes</taxon>
        <taxon>Hypocreomycetidae</taxon>
        <taxon>Hypocreales</taxon>
        <taxon>Nectriaceae</taxon>
        <taxon>Fusarium</taxon>
        <taxon>Fusarium oxysporum species complex</taxon>
    </lineage>
</organism>
<evidence type="ECO:0000313" key="2">
    <source>
        <dbReference type="Proteomes" id="UP000694050"/>
    </source>
</evidence>
<sequence>MGQRKLVFPPVPFSVEDVKLGTLISDLRNPHQDPGAILSTDPDTDWTVRTLLDVESSLGRDKTSSFWAQVTRLFRLSVDEAEKENLVVNAKASKVYELKRPKEILRNTWANDEAAKSLLRDSVKHERDSYLIVGLRTFIDASLTRGDQESKKKALDVKAPVGEALRAQAGVDVGDALDVGGGADKARSTSRNEVYRFDGEMVFAIAYRKVILGKISEDKTPDLQADNVWRMYDDVRGGDGSYEDYLIDLEDTDVALPDASGVKAEDATMDSDEDEEVVTFSDRFEAGNEEYFVI</sequence>
<accession>A0A8J5NTM0</accession>
<proteinExistence type="predicted"/>
<name>A0A8J5NTM0_FUSOX</name>
<dbReference type="AlphaFoldDB" id="A0A8J5NTM0"/>
<evidence type="ECO:0000313" key="1">
    <source>
        <dbReference type="EMBL" id="KAG7412451.1"/>
    </source>
</evidence>